<evidence type="ECO:0000256" key="3">
    <source>
        <dbReference type="ARBA" id="ARBA00022833"/>
    </source>
</evidence>
<protein>
    <recommendedName>
        <fullName evidence="6">AtC3H23-like CCCH zinc finger domain-containing protein</fullName>
    </recommendedName>
</protein>
<evidence type="ECO:0000313" key="8">
    <source>
        <dbReference type="Proteomes" id="UP001054889"/>
    </source>
</evidence>
<dbReference type="AlphaFoldDB" id="A0AAV5FEQ1"/>
<comment type="caution">
    <text evidence="7">The sequence shown here is derived from an EMBL/GenBank/DDBJ whole genome shotgun (WGS) entry which is preliminary data.</text>
</comment>
<proteinExistence type="predicted"/>
<reference evidence="7" key="1">
    <citation type="journal article" date="2018" name="DNA Res.">
        <title>Multiple hybrid de novo genome assembly of finger millet, an orphan allotetraploid crop.</title>
        <authorList>
            <person name="Hatakeyama M."/>
            <person name="Aluri S."/>
            <person name="Balachadran M.T."/>
            <person name="Sivarajan S.R."/>
            <person name="Patrignani A."/>
            <person name="Gruter S."/>
            <person name="Poveda L."/>
            <person name="Shimizu-Inatsugi R."/>
            <person name="Baeten J."/>
            <person name="Francoijs K.J."/>
            <person name="Nataraja K.N."/>
            <person name="Reddy Y.A.N."/>
            <person name="Phadnis S."/>
            <person name="Ravikumar R.L."/>
            <person name="Schlapbach R."/>
            <person name="Sreeman S.M."/>
            <person name="Shimizu K.K."/>
        </authorList>
    </citation>
    <scope>NUCLEOTIDE SEQUENCE</scope>
</reference>
<dbReference type="EMBL" id="BQKI01000084">
    <property type="protein sequence ID" value="GJN33363.1"/>
    <property type="molecule type" value="Genomic_DNA"/>
</dbReference>
<feature type="region of interest" description="Disordered" evidence="5">
    <location>
        <begin position="158"/>
        <end position="185"/>
    </location>
</feature>
<feature type="compositionally biased region" description="Low complexity" evidence="5">
    <location>
        <begin position="159"/>
        <end position="185"/>
    </location>
</feature>
<keyword evidence="1" id="KW-0479">Metal-binding</keyword>
<dbReference type="GO" id="GO:0008270">
    <property type="term" value="F:zinc ion binding"/>
    <property type="evidence" value="ECO:0007669"/>
    <property type="project" value="UniProtKB-KW"/>
</dbReference>
<dbReference type="Proteomes" id="UP001054889">
    <property type="component" value="Unassembled WGS sequence"/>
</dbReference>
<evidence type="ECO:0000256" key="5">
    <source>
        <dbReference type="SAM" id="MobiDB-lite"/>
    </source>
</evidence>
<keyword evidence="8" id="KW-1185">Reference proteome</keyword>
<organism evidence="7 8">
    <name type="scientific">Eleusine coracana subsp. coracana</name>
    <dbReference type="NCBI Taxonomy" id="191504"/>
    <lineage>
        <taxon>Eukaryota</taxon>
        <taxon>Viridiplantae</taxon>
        <taxon>Streptophyta</taxon>
        <taxon>Embryophyta</taxon>
        <taxon>Tracheophyta</taxon>
        <taxon>Spermatophyta</taxon>
        <taxon>Magnoliopsida</taxon>
        <taxon>Liliopsida</taxon>
        <taxon>Poales</taxon>
        <taxon>Poaceae</taxon>
        <taxon>PACMAD clade</taxon>
        <taxon>Chloridoideae</taxon>
        <taxon>Cynodonteae</taxon>
        <taxon>Eleusininae</taxon>
        <taxon>Eleusine</taxon>
    </lineage>
</organism>
<keyword evidence="4" id="KW-0238">DNA-binding</keyword>
<evidence type="ECO:0000256" key="2">
    <source>
        <dbReference type="ARBA" id="ARBA00022771"/>
    </source>
</evidence>
<evidence type="ECO:0000313" key="7">
    <source>
        <dbReference type="EMBL" id="GJN33363.1"/>
    </source>
</evidence>
<dbReference type="PANTHER" id="PTHR14493">
    <property type="entry name" value="UNKEMPT FAMILY MEMBER"/>
    <property type="match status" value="1"/>
</dbReference>
<evidence type="ECO:0000259" key="6">
    <source>
        <dbReference type="Pfam" id="PF25512"/>
    </source>
</evidence>
<sequence>MPVTFWVYVYKVHRCPSSISHDWEFCPYAHPGERVRRRDPRRFRYLGVACPDYRDEPTAGGDASPPPSCARGRRCRYAHGHYELWLHPKRFRTRMCDAGSECPRSICFHAHSPAELRREDDPVPPFPFLPRVPPNTIDIRQRHHVLRLRVVVDVDDEGASSATSSSSSSTPVAAPLASSSVELSDGSSISVEISISSGVQEDSDSDDGLPDWGSLVDMLERLVTE</sequence>
<accession>A0AAV5FEQ1</accession>
<dbReference type="PANTHER" id="PTHR14493:SF146">
    <property type="entry name" value="OS07G0668600 PROTEIN"/>
    <property type="match status" value="1"/>
</dbReference>
<dbReference type="Pfam" id="PF25512">
    <property type="entry name" value="zf-CCCH_AtC3H23"/>
    <property type="match status" value="1"/>
</dbReference>
<reference evidence="7" key="2">
    <citation type="submission" date="2021-12" db="EMBL/GenBank/DDBJ databases">
        <title>Resequencing data analysis of finger millet.</title>
        <authorList>
            <person name="Hatakeyama M."/>
            <person name="Aluri S."/>
            <person name="Balachadran M.T."/>
            <person name="Sivarajan S.R."/>
            <person name="Poveda L."/>
            <person name="Shimizu-Inatsugi R."/>
            <person name="Schlapbach R."/>
            <person name="Sreeman S.M."/>
            <person name="Shimizu K.K."/>
        </authorList>
    </citation>
    <scope>NUCLEOTIDE SEQUENCE</scope>
</reference>
<dbReference type="InterPro" id="IPR045234">
    <property type="entry name" value="Unkempt-like"/>
</dbReference>
<evidence type="ECO:0000256" key="1">
    <source>
        <dbReference type="ARBA" id="ARBA00022723"/>
    </source>
</evidence>
<gene>
    <name evidence="7" type="primary">gb21956</name>
    <name evidence="7" type="ORF">PR202_gb21956</name>
</gene>
<keyword evidence="3" id="KW-0862">Zinc</keyword>
<dbReference type="GO" id="GO:0003677">
    <property type="term" value="F:DNA binding"/>
    <property type="evidence" value="ECO:0007669"/>
    <property type="project" value="UniProtKB-KW"/>
</dbReference>
<dbReference type="InterPro" id="IPR057444">
    <property type="entry name" value="Znf-CCCH_AtC3H23-like"/>
</dbReference>
<name>A0AAV5FEQ1_ELECO</name>
<feature type="domain" description="AtC3H23-like CCCH zinc finger" evidence="6">
    <location>
        <begin position="5"/>
        <end position="37"/>
    </location>
</feature>
<keyword evidence="2" id="KW-0863">Zinc-finger</keyword>
<evidence type="ECO:0000256" key="4">
    <source>
        <dbReference type="ARBA" id="ARBA00023125"/>
    </source>
</evidence>